<dbReference type="Pfam" id="PF05738">
    <property type="entry name" value="Cna_B"/>
    <property type="match status" value="1"/>
</dbReference>
<evidence type="ECO:0000256" key="4">
    <source>
        <dbReference type="SAM" id="MobiDB-lite"/>
    </source>
</evidence>
<evidence type="ECO:0000313" key="8">
    <source>
        <dbReference type="EMBL" id="RHM81388.1"/>
    </source>
</evidence>
<dbReference type="Gene3D" id="2.60.40.10">
    <property type="entry name" value="Immunoglobulins"/>
    <property type="match status" value="14"/>
</dbReference>
<dbReference type="SMART" id="SM00327">
    <property type="entry name" value="VWA"/>
    <property type="match status" value="1"/>
</dbReference>
<dbReference type="PANTHER" id="PTHR36108">
    <property type="entry name" value="COLOSSIN-B-RELATED"/>
    <property type="match status" value="1"/>
</dbReference>
<dbReference type="Gene3D" id="3.40.50.410">
    <property type="entry name" value="von Willebrand factor, type A domain"/>
    <property type="match status" value="1"/>
</dbReference>
<dbReference type="CDD" id="cd00198">
    <property type="entry name" value="vWFA"/>
    <property type="match status" value="1"/>
</dbReference>
<sequence>MAGKRKPEIRILTLFLAMVLAMTSFSSVPVYAAEKTAAYTTEEKSETLQVLEEEAENSQEDAGEKEPEKIPEAEEAETIQLEDPDLENKENENGQEEPRAPTEAVPDAAEMPDNSAAVMTETEEIPENAISVSGEGTWMEFQFDQLSYTSGDTVTAVLTPETGYDIQPDSIKVADMQGMEVEYELSGPDEKGSFILIFQAAETDMLITAEAVPREQYAVTVTTESLEEGASVFETSVEPMEFYEGTEVTVHVEYSGDQIWTATVTFGEENTDLDFQVSSSAVTFTMPAADVEVVLSEREGQNLGDLSAADDNIAGDWQGNTSSTKKEHEPDVELSKSARWTDIEDGYAELTITEKDTSDYSNIPVDYIIILDRTRTMSLSGMTWEQGGYPDIVNENSPCINPDHYYHKGGISLSLVDYYTGFDHSSGYWFNDLSGGASSWTKRHYNGAEQNIGVSYGNGCQDRLTMARQAIYELMDQIEEDNASVPDGKIKSRVAFWSFADGTYYGAADSYRLRGLFNYTPWTEDYGAVKTAVSQVKTFSGTYYTESLKEAYRMITERNRTDSAHADVYTKVIFISDGVCGDPDWNTVRSYANQIKSLPNTDLFTLAIGMPSGSEGAAFLAELATQKPDGTYTANFWQNLSFSGGTGSALAETLFSINGKAGELSAGDKVLTDQIETKYWEPVEIVSADGGTDAAVLDKATGKLTWRVPEGAGQTYRCTVRLKLKDEYRYLLSDTSYPTNRDGEEAASDLTKAGAVMSYTIQGGIYNQENRKTGVVTPKLKYGTAAFSGEKHWTVSGSRADSIMVKLMRTLPSQSTAVQVNNAVTNAGRGWAYSFSVRLMPDGSTKPLIKYDENGRTVQYEVTETVPEYYTKLDNVVSSGKPDENGGSVTDVQLYNEPFKVKAQLKKVDEETGNPLSGAVFGVYAWSERAEEYVPYRGTTDTSSKPYETGSMTGAAEGMTLTETEKGVYLTPSWLWYSPDNQGKFRIIEISAPEGYFGDWKEELSVTENSTDADKNVYDFSISPDRAQNGSTILISNQPDGTFGDQRVLGKISFTKEDLEAEESVPQGDAHLNGAVYRLYAAEDILHPDQSGTVLHKKGEEIRVSYVGAENGVRTYQYDPEGIAVMETGSGCTIVVEGLELGSYYLKEEEASEGYLVDPKQYSFELTWQGEKVPEVEISGYPVYEQVKKQTLTFYKVTGTDNADRLDPLEGAKFSVYLVSDLAEGSFAEVSDEELPQAVMDAYRDPTTLDYAAFRQLQPAIVFDEADSEDVKSGRLKKSVTYSDGTRYDISDYTDNENAYFVAELESDAKGIVTTPKLPYGRYVVIETTVPENRIATRPFVIHVQEDGEDGTVDGDGQGKPLEDLVLLMDRPVTALVRIEKVDSQSKKPVLKEGASYLICDVDGAWFDYYTQEMTTAQKNAYKEKYGDLVVQYSQGVYLGTEDHPYTTKLIPAEEDETANVYIETPQELPAGTYELQEISAPEGYVLQGHEGVIAKDESLKTRNKTYYETEESGRWKETPQGVTRFVVSSGEAVYDSSIGAYLVTARQQNDPAVGKISIYAEGEKLVSAAQEGSTILTRLGDALSRFFGYVKGLIGLDVPDEQGMTEAELSEYRDYVFAYELQPIEGAQFEIRAAEGIYSPEGGANAECLFTEGELVMTLTTDAEGKTWTGQEDWEGTEVAKGLPLGKYTVTQVSAGEGFALSEENAKPREIEIAYAGQEIPVIYRDTSYTNPRQKVKIAIEKQDQETGTPLAGAVFGLYAAEDIQNYKGKTVVKEGTLLATAETTVQTDESGKERVQSAIFAPDLPLGQYYVKELKAPFGYASGNTRIDVDASWQSDQREALTFMDTVKNAPIRVQINLMDYYTEVELDGAQLTVLDEEGNPFTTFLTVHEGNPVIQGLETGKTYTLKELVSREGYHRNLYIREDFETSKEGTELDKTYAEESGVVSDSIRFTVLDTKEMQIVSVFNKPLLGELTIEKTGEEAVATTSTTDEDGNLLETPVYEIKGLPGAEYALRVKEDIVYPDGYTGTLFEAGAVVLDEYADMKESGISSSGSQELILKNYELAIVDNTGELADVSGYLGVKHEKDASQEEIKAFYQKHGSHTERQIPSEEEIKANETRFGGTPVIWVLRTNEEGLVKLTGLPTGEYEVIEVKAPVGYYRDKTACIQSVHVEASGELSGQPEETVTVEVKYENAKQEIETPPEQPEKSETMEVIYHPAVEVTKHADKDLYEPGETVAYQIAVTNTGDVDLSNVRVDDSLAGGQIKVIDSLAVGDTKEFSYEYVIPEDALPGSRIDNTVQAIGTPVIPDPGTDIYGQPVTVDPSSYTEPEDSDLEKVFVRGGEILVKKAAGERVYRPGETAVYTIEVLNPGTQELKNVQVKDSLGGSFVLTKAQEETEGIRVKEDGSLTIDTLAAGGKTVLRYEYEIPKDAKAGTVENLVIAEGETDDPEKPVRDEDEEIILVRDPDITITKKADRQVYRPGETAHYTIVVTNTGNCGLTDVTVEEQLLTNGGFVSSTKGTFSGAIAQIGGLAIGESVTLTFDYVIPEDEKAGTALKNIVTVQGIAEPAVDPAVPELPDGTPNYLPKQPVSDRDEEIVYVETVPAGMAVVKYSLDEGIRSVQAGAEFTLYAEEEVKNLHGAVIYEKGQEIETAVSGENGIARFETDVPVGRYRIAETKAPAGHYSSGKEIIFEVNKAEHNDNVHYLSFRDYVENAVTAVRIRLVDDMTGNELADASLQITDPAGNPIQAWITRADGGYVVKGLEPDTQYTITENVPRTGYLVNFTGVSAVSGNAVLGEPQGTQVSFMLSDVRTEVTEDGKADKTSIPETTEIILENPFITGEVQVNKDGEVLESWTLTDKLGTLVKSVFRYGRKALSGVEFTVTAAEDIYHPDGVTGLVFRKGDIVVEKVRGIQSPAVKQTDSLGIAGFTGLYPGSYEITETAALNGYIRDAEPRAFTLAWVDGYTDPVPAAEGILEWTNPRQKIRIEVMKTDLETGETLSGALIGLYTEEDIQNGKGDVIVRKGTLLESSETGEDGQAVFESDLPFGYRYAVQELAAPEGYRLSEERPGFDFDENAEKGETAKVSLQIKDQPDDVRIEVEKSAPEIVKEQESFWYVIEKVRNAGNCTVDNFTLTDMLPEQVILTELRTGAFTGQKDADSYSIWYQTNQNETYRLWKDHIPADTEQRLLTEELGLEEGEEVTAFQYRFGTVNKGFTELDKPEYLVEVKDGLTDGEEIRNQIEVTGEKFEITYTAEDETVTIVKKPGDSSEDSQDPDPTRLISVRTGDSALPCLWILTALTATIAGVIIYRKVNKKKEKD</sequence>
<keyword evidence="2" id="KW-0964">Secreted</keyword>
<feature type="transmembrane region" description="Helical" evidence="5">
    <location>
        <begin position="3289"/>
        <end position="3310"/>
    </location>
</feature>
<evidence type="ECO:0000313" key="9">
    <source>
        <dbReference type="Proteomes" id="UP000285610"/>
    </source>
</evidence>
<dbReference type="PROSITE" id="PS50234">
    <property type="entry name" value="VWFA"/>
    <property type="match status" value="1"/>
</dbReference>
<proteinExistence type="inferred from homology"/>
<keyword evidence="3 6" id="KW-0732">Signal</keyword>
<organism evidence="8 9">
    <name type="scientific">Mediterraneibacter gnavus</name>
    <name type="common">Ruminococcus gnavus</name>
    <dbReference type="NCBI Taxonomy" id="33038"/>
    <lineage>
        <taxon>Bacteria</taxon>
        <taxon>Bacillati</taxon>
        <taxon>Bacillota</taxon>
        <taxon>Clostridia</taxon>
        <taxon>Lachnospirales</taxon>
        <taxon>Lachnospiraceae</taxon>
        <taxon>Mediterraneibacter</taxon>
    </lineage>
</organism>
<feature type="chain" id="PRO_5019440177" evidence="6">
    <location>
        <begin position="33"/>
        <end position="3320"/>
    </location>
</feature>
<dbReference type="Pfam" id="PF01345">
    <property type="entry name" value="DUF11"/>
    <property type="match status" value="2"/>
</dbReference>
<evidence type="ECO:0000256" key="5">
    <source>
        <dbReference type="SAM" id="Phobius"/>
    </source>
</evidence>
<feature type="compositionally biased region" description="Basic and acidic residues" evidence="4">
    <location>
        <begin position="324"/>
        <end position="335"/>
    </location>
</feature>
<evidence type="ECO:0000259" key="7">
    <source>
        <dbReference type="PROSITE" id="PS50234"/>
    </source>
</evidence>
<feature type="region of interest" description="Disordered" evidence="4">
    <location>
        <begin position="305"/>
        <end position="335"/>
    </location>
</feature>
<dbReference type="PANTHER" id="PTHR36108:SF13">
    <property type="entry name" value="COLOSSIN-B-RELATED"/>
    <property type="match status" value="1"/>
</dbReference>
<feature type="compositionally biased region" description="Basic and acidic residues" evidence="4">
    <location>
        <begin position="62"/>
        <end position="72"/>
    </location>
</feature>
<dbReference type="SUPFAM" id="SSF53300">
    <property type="entry name" value="vWA-like"/>
    <property type="match status" value="1"/>
</dbReference>
<gene>
    <name evidence="8" type="ORF">DWZ50_00875</name>
</gene>
<feature type="compositionally biased region" description="Acidic residues" evidence="4">
    <location>
        <begin position="73"/>
        <end position="85"/>
    </location>
</feature>
<feature type="signal peptide" evidence="6">
    <location>
        <begin position="1"/>
        <end position="32"/>
    </location>
</feature>
<keyword evidence="5" id="KW-0812">Transmembrane</keyword>
<evidence type="ECO:0000256" key="2">
    <source>
        <dbReference type="ARBA" id="ARBA00022525"/>
    </source>
</evidence>
<dbReference type="Pfam" id="PF24346">
    <property type="entry name" value="DUF7507"/>
    <property type="match status" value="1"/>
</dbReference>
<keyword evidence="5" id="KW-1133">Transmembrane helix</keyword>
<feature type="domain" description="VWFA" evidence="7">
    <location>
        <begin position="455"/>
        <end position="675"/>
    </location>
</feature>
<dbReference type="Gene3D" id="2.60.40.1140">
    <property type="entry name" value="Collagen-binding surface protein Cna, B-type domain"/>
    <property type="match status" value="1"/>
</dbReference>
<evidence type="ECO:0000256" key="1">
    <source>
        <dbReference type="ARBA" id="ARBA00007257"/>
    </source>
</evidence>
<dbReference type="InterPro" id="IPR055354">
    <property type="entry name" value="DUF7507"/>
</dbReference>
<dbReference type="Proteomes" id="UP000285610">
    <property type="component" value="Unassembled WGS sequence"/>
</dbReference>
<accession>A0A415SED9</accession>
<evidence type="ECO:0000256" key="3">
    <source>
        <dbReference type="ARBA" id="ARBA00022729"/>
    </source>
</evidence>
<dbReference type="InterPro" id="IPR001434">
    <property type="entry name" value="OmcB-like_DUF11"/>
</dbReference>
<dbReference type="Pfam" id="PF17802">
    <property type="entry name" value="SpaA"/>
    <property type="match status" value="10"/>
</dbReference>
<comment type="similarity">
    <text evidence="1">Belongs to the serine-aspartate repeat-containing protein (SDr) family.</text>
</comment>
<dbReference type="RefSeq" id="WP_118444069.1">
    <property type="nucleotide sequence ID" value="NZ_JBCPGC010000017.1"/>
</dbReference>
<dbReference type="InterPro" id="IPR008454">
    <property type="entry name" value="Collagen-bd_Cna-like_B-typ_dom"/>
</dbReference>
<reference evidence="8 9" key="1">
    <citation type="submission" date="2018-08" db="EMBL/GenBank/DDBJ databases">
        <title>A genome reference for cultivated species of the human gut microbiota.</title>
        <authorList>
            <person name="Zou Y."/>
            <person name="Xue W."/>
            <person name="Luo G."/>
        </authorList>
    </citation>
    <scope>NUCLEOTIDE SEQUENCE [LARGE SCALE GENOMIC DNA]</scope>
    <source>
        <strain evidence="8 9">AF33-12</strain>
    </source>
</reference>
<dbReference type="NCBIfam" id="TIGR01451">
    <property type="entry name" value="B_ant_repeat"/>
    <property type="match status" value="2"/>
</dbReference>
<name>A0A415SED9_MEDGN</name>
<keyword evidence="5" id="KW-0472">Membrane</keyword>
<dbReference type="InterPro" id="IPR041033">
    <property type="entry name" value="SpaA_PFL_dom_1"/>
</dbReference>
<feature type="compositionally biased region" description="Acidic residues" evidence="4">
    <location>
        <begin position="51"/>
        <end position="61"/>
    </location>
</feature>
<evidence type="ECO:0000256" key="6">
    <source>
        <dbReference type="SAM" id="SignalP"/>
    </source>
</evidence>
<dbReference type="InterPro" id="IPR013783">
    <property type="entry name" value="Ig-like_fold"/>
</dbReference>
<dbReference type="EMBL" id="QRQE01000002">
    <property type="protein sequence ID" value="RHM81388.1"/>
    <property type="molecule type" value="Genomic_DNA"/>
</dbReference>
<dbReference type="InterPro" id="IPR047589">
    <property type="entry name" value="DUF11_rpt"/>
</dbReference>
<comment type="caution">
    <text evidence="8">The sequence shown here is derived from an EMBL/GenBank/DDBJ whole genome shotgun (WGS) entry which is preliminary data.</text>
</comment>
<feature type="compositionally biased region" description="Basic and acidic residues" evidence="4">
    <location>
        <begin position="86"/>
        <end position="100"/>
    </location>
</feature>
<protein>
    <submittedName>
        <fullName evidence="8">DUF11 domain-containing protein</fullName>
    </submittedName>
</protein>
<dbReference type="InterPro" id="IPR036465">
    <property type="entry name" value="vWFA_dom_sf"/>
</dbReference>
<dbReference type="InterPro" id="IPR002035">
    <property type="entry name" value="VWF_A"/>
</dbReference>
<feature type="region of interest" description="Disordered" evidence="4">
    <location>
        <begin position="39"/>
        <end position="107"/>
    </location>
</feature>